<accession>A0A7W3ZD69</accession>
<comment type="caution">
    <text evidence="2">The sequence shown here is derived from an EMBL/GenBank/DDBJ whole genome shotgun (WGS) entry which is preliminary data.</text>
</comment>
<dbReference type="Gene3D" id="3.40.50.12580">
    <property type="match status" value="1"/>
</dbReference>
<evidence type="ECO:0000313" key="2">
    <source>
        <dbReference type="EMBL" id="MBB1156613.1"/>
    </source>
</evidence>
<sequence>MPSSSYPVPRRWRTVPTERTLLAVVHNVTAATRLLDVLPLFAGDPRVQVVFTCPDSSAFTRGTEEYLAARGIPLEPWDDVVAEDFDWALAASYGGDLHKLRAPLTVLPHGMGYNKFLETGNRKPETGNRKPETGNRKPETGNRKPVFGLSEQWLMHNGEVIAEHHVLSHPEQLTRLRQYCPEAADHAVIAGDSCLDRLHDARELRESYRQALGVTGEQTLVLISSTWGQLSSYGSGPDLPDRIARQLPLDEFAVVLALHPNIGHGHYPWQLKMWLRECERAGVIILPEEDLWQPAAVAADVTIGDHGSVTYYSACLGTPVLLAAAPHEAVDPDSPVAALLRAAPSLTDENLAGQLRTATQPAALIAATELATSVPGESAELLTDLGYRTLRLPPPAEPAGFTAFPLPRVQRPEPGAQWIRILGDEVTRFTAASPDTHLVVHVDGPDPRQLRRAEIVLGDRFPDPGRWIAVTLAEFPGCEWAACPAGSGWLAGSRDGLVVSFTGTDLPQAVPSLLYKRAQLGLGFPGQLPFTAGGRKHEVRLTVHYG</sequence>
<protein>
    <recommendedName>
        <fullName evidence="4">CDP-Glycerol:Poly(Glycerophosphate) glycerophosphotransferase</fullName>
    </recommendedName>
</protein>
<evidence type="ECO:0000313" key="3">
    <source>
        <dbReference type="Proteomes" id="UP000526734"/>
    </source>
</evidence>
<dbReference type="RefSeq" id="WP_182893544.1">
    <property type="nucleotide sequence ID" value="NZ_JACGZW010000009.1"/>
</dbReference>
<evidence type="ECO:0008006" key="4">
    <source>
        <dbReference type="Google" id="ProtNLM"/>
    </source>
</evidence>
<keyword evidence="3" id="KW-1185">Reference proteome</keyword>
<evidence type="ECO:0000256" key="1">
    <source>
        <dbReference type="SAM" id="MobiDB-lite"/>
    </source>
</evidence>
<dbReference type="SUPFAM" id="SSF53756">
    <property type="entry name" value="UDP-Glycosyltransferase/glycogen phosphorylase"/>
    <property type="match status" value="1"/>
</dbReference>
<name>A0A7W3ZD69_9PSEU</name>
<gene>
    <name evidence="2" type="ORF">H4281_25965</name>
</gene>
<feature type="compositionally biased region" description="Basic and acidic residues" evidence="1">
    <location>
        <begin position="120"/>
        <end position="142"/>
    </location>
</feature>
<feature type="region of interest" description="Disordered" evidence="1">
    <location>
        <begin position="116"/>
        <end position="144"/>
    </location>
</feature>
<proteinExistence type="predicted"/>
<reference evidence="2 3" key="1">
    <citation type="submission" date="2020-08" db="EMBL/GenBank/DDBJ databases">
        <title>Amycolatopsis sp. nov. DR6-1 isolated from Dendrobium heterocarpum.</title>
        <authorList>
            <person name="Tedsree N."/>
            <person name="Kuncharoen N."/>
            <person name="Likhitwitayawuid K."/>
            <person name="Tanasupawat S."/>
        </authorList>
    </citation>
    <scope>NUCLEOTIDE SEQUENCE [LARGE SCALE GENOMIC DNA]</scope>
    <source>
        <strain evidence="2 3">DR6-1</strain>
    </source>
</reference>
<dbReference type="Proteomes" id="UP000526734">
    <property type="component" value="Unassembled WGS sequence"/>
</dbReference>
<dbReference type="EMBL" id="JACGZW010000009">
    <property type="protein sequence ID" value="MBB1156613.1"/>
    <property type="molecule type" value="Genomic_DNA"/>
</dbReference>
<dbReference type="InterPro" id="IPR043148">
    <property type="entry name" value="TagF_C"/>
</dbReference>
<organism evidence="2 3">
    <name type="scientific">Amycolatopsis dendrobii</name>
    <dbReference type="NCBI Taxonomy" id="2760662"/>
    <lineage>
        <taxon>Bacteria</taxon>
        <taxon>Bacillati</taxon>
        <taxon>Actinomycetota</taxon>
        <taxon>Actinomycetes</taxon>
        <taxon>Pseudonocardiales</taxon>
        <taxon>Pseudonocardiaceae</taxon>
        <taxon>Amycolatopsis</taxon>
    </lineage>
</organism>
<dbReference type="AlphaFoldDB" id="A0A7W3ZD69"/>